<dbReference type="OrthoDB" id="7867876at2"/>
<feature type="transmembrane region" description="Helical" evidence="1">
    <location>
        <begin position="166"/>
        <end position="183"/>
    </location>
</feature>
<evidence type="ECO:0000313" key="5">
    <source>
        <dbReference type="Proteomes" id="UP000185680"/>
    </source>
</evidence>
<dbReference type="AlphaFoldDB" id="A0A167IS89"/>
<accession>A0A167IS89</accession>
<feature type="transmembrane region" description="Helical" evidence="1">
    <location>
        <begin position="91"/>
        <end position="112"/>
    </location>
</feature>
<organism evidence="2 5">
    <name type="scientific">Hydrogenophaga crassostreae</name>
    <dbReference type="NCBI Taxonomy" id="1763535"/>
    <lineage>
        <taxon>Bacteria</taxon>
        <taxon>Pseudomonadati</taxon>
        <taxon>Pseudomonadota</taxon>
        <taxon>Betaproteobacteria</taxon>
        <taxon>Burkholderiales</taxon>
        <taxon>Comamonadaceae</taxon>
        <taxon>Hydrogenophaga</taxon>
    </lineage>
</organism>
<dbReference type="KEGG" id="hyl:LPB072_18075"/>
<evidence type="ECO:0000313" key="2">
    <source>
        <dbReference type="EMBL" id="AOW14456.1"/>
    </source>
</evidence>
<dbReference type="STRING" id="1763535.LPB072_18075"/>
<dbReference type="RefSeq" id="WP_066085357.1">
    <property type="nucleotide sequence ID" value="NZ_CP017476.1"/>
</dbReference>
<name>A0A167IS89_9BURK</name>
<feature type="transmembrane region" description="Helical" evidence="1">
    <location>
        <begin position="140"/>
        <end position="159"/>
    </location>
</feature>
<evidence type="ECO:0000313" key="4">
    <source>
        <dbReference type="Proteomes" id="UP000185657"/>
    </source>
</evidence>
<dbReference type="Proteomes" id="UP000185680">
    <property type="component" value="Chromosome"/>
</dbReference>
<feature type="transmembrane region" description="Helical" evidence="1">
    <location>
        <begin position="7"/>
        <end position="27"/>
    </location>
</feature>
<sequence length="196" mass="21218">MNRHHWNTFLGSACVVFALVTLFFWIPNDVESGVIEQVRSQTAVGDAMAPTVWAIGLGIIGILLIAGSLLKQRPDLLEADANTGGPTLANLRFLGLLLVLVFGSLLVMSWAGPFVVKLAQAMGSDIGSYRELRATRPWKYTGYLSGGFLLVFGLMSFVAGRPSWRLALIAALAVLLMALTYDLPFKNLLLPPNGDQ</sequence>
<keyword evidence="4" id="KW-1185">Reference proteome</keyword>
<keyword evidence="1" id="KW-1133">Transmembrane helix</keyword>
<evidence type="ECO:0000313" key="3">
    <source>
        <dbReference type="EMBL" id="OAD43521.1"/>
    </source>
</evidence>
<evidence type="ECO:0000256" key="1">
    <source>
        <dbReference type="SAM" id="Phobius"/>
    </source>
</evidence>
<keyword evidence="1" id="KW-0812">Transmembrane</keyword>
<reference evidence="2 5" key="2">
    <citation type="submission" date="2016-10" db="EMBL/GenBank/DDBJ databases">
        <title>Hydorgenophaga sp. LPB0072 isolated from gastropod.</title>
        <authorList>
            <person name="Kim E."/>
            <person name="Yi H."/>
        </authorList>
    </citation>
    <scope>NUCLEOTIDE SEQUENCE [LARGE SCALE GENOMIC DNA]</scope>
    <source>
        <strain evidence="2 5">LPB0072</strain>
    </source>
</reference>
<proteinExistence type="predicted"/>
<reference evidence="3 4" key="1">
    <citation type="submission" date="2016-02" db="EMBL/GenBank/DDBJ databases">
        <title>Draft genome sequence of Hydrogenophaga sp. LPB0072.</title>
        <authorList>
            <person name="Shin S.-K."/>
            <person name="Yi H."/>
        </authorList>
    </citation>
    <scope>NUCLEOTIDE SEQUENCE [LARGE SCALE GENOMIC DNA]</scope>
    <source>
        <strain evidence="3 4">LPB0072</strain>
    </source>
</reference>
<dbReference type="Proteomes" id="UP000185657">
    <property type="component" value="Unassembled WGS sequence"/>
</dbReference>
<keyword evidence="1" id="KW-0472">Membrane</keyword>
<feature type="transmembrane region" description="Helical" evidence="1">
    <location>
        <begin position="47"/>
        <end position="70"/>
    </location>
</feature>
<evidence type="ECO:0008006" key="6">
    <source>
        <dbReference type="Google" id="ProtNLM"/>
    </source>
</evidence>
<protein>
    <recommendedName>
        <fullName evidence="6">DUF1648 domain-containing protein</fullName>
    </recommendedName>
</protein>
<dbReference type="EMBL" id="LVWD01000003">
    <property type="protein sequence ID" value="OAD43521.1"/>
    <property type="molecule type" value="Genomic_DNA"/>
</dbReference>
<dbReference type="EMBL" id="CP017476">
    <property type="protein sequence ID" value="AOW14456.1"/>
    <property type="molecule type" value="Genomic_DNA"/>
</dbReference>
<gene>
    <name evidence="2" type="ORF">LPB072_18075</name>
    <name evidence="3" type="ORF">LPB72_02960</name>
</gene>